<comment type="caution">
    <text evidence="3">The sequence shown here is derived from an EMBL/GenBank/DDBJ whole genome shotgun (WGS) entry which is preliminary data.</text>
</comment>
<reference evidence="4" key="1">
    <citation type="journal article" date="2019" name="Int. J. Syst. Evol. Microbiol.">
        <title>The Global Catalogue of Microorganisms (GCM) 10K type strain sequencing project: providing services to taxonomists for standard genome sequencing and annotation.</title>
        <authorList>
            <consortium name="The Broad Institute Genomics Platform"/>
            <consortium name="The Broad Institute Genome Sequencing Center for Infectious Disease"/>
            <person name="Wu L."/>
            <person name="Ma J."/>
        </authorList>
    </citation>
    <scope>NUCLEOTIDE SEQUENCE [LARGE SCALE GENOMIC DNA]</scope>
    <source>
        <strain evidence="4">JCM 18302</strain>
    </source>
</reference>
<evidence type="ECO:0000259" key="2">
    <source>
        <dbReference type="Pfam" id="PF00248"/>
    </source>
</evidence>
<protein>
    <submittedName>
        <fullName evidence="3">Aldo/keto reductase</fullName>
    </submittedName>
</protein>
<dbReference type="InterPro" id="IPR050523">
    <property type="entry name" value="AKR_Detox_Biosynth"/>
</dbReference>
<name>A0ABP9NKI6_9PSEU</name>
<dbReference type="Gene3D" id="3.20.20.100">
    <property type="entry name" value="NADP-dependent oxidoreductase domain"/>
    <property type="match status" value="1"/>
</dbReference>
<evidence type="ECO:0000313" key="3">
    <source>
        <dbReference type="EMBL" id="GAA5115801.1"/>
    </source>
</evidence>
<keyword evidence="1" id="KW-0560">Oxidoreductase</keyword>
<dbReference type="InterPro" id="IPR036812">
    <property type="entry name" value="NAD(P)_OxRdtase_dom_sf"/>
</dbReference>
<organism evidence="3 4">
    <name type="scientific">Pseudonocardia adelaidensis</name>
    <dbReference type="NCBI Taxonomy" id="648754"/>
    <lineage>
        <taxon>Bacteria</taxon>
        <taxon>Bacillati</taxon>
        <taxon>Actinomycetota</taxon>
        <taxon>Actinomycetes</taxon>
        <taxon>Pseudonocardiales</taxon>
        <taxon>Pseudonocardiaceae</taxon>
        <taxon>Pseudonocardia</taxon>
    </lineage>
</organism>
<dbReference type="RefSeq" id="WP_345604104.1">
    <property type="nucleotide sequence ID" value="NZ_BAABJO010000005.1"/>
</dbReference>
<dbReference type="EMBL" id="BAABJO010000005">
    <property type="protein sequence ID" value="GAA5115801.1"/>
    <property type="molecule type" value="Genomic_DNA"/>
</dbReference>
<dbReference type="Pfam" id="PF00248">
    <property type="entry name" value="Aldo_ket_red"/>
    <property type="match status" value="1"/>
</dbReference>
<dbReference type="SUPFAM" id="SSF51430">
    <property type="entry name" value="NAD(P)-linked oxidoreductase"/>
    <property type="match status" value="1"/>
</dbReference>
<evidence type="ECO:0000313" key="4">
    <source>
        <dbReference type="Proteomes" id="UP001500804"/>
    </source>
</evidence>
<dbReference type="Proteomes" id="UP001500804">
    <property type="component" value="Unassembled WGS sequence"/>
</dbReference>
<dbReference type="CDD" id="cd19080">
    <property type="entry name" value="AKR_AKR9A_9B"/>
    <property type="match status" value="1"/>
</dbReference>
<keyword evidence="4" id="KW-1185">Reference proteome</keyword>
<dbReference type="InterPro" id="IPR023210">
    <property type="entry name" value="NADP_OxRdtase_dom"/>
</dbReference>
<proteinExistence type="predicted"/>
<accession>A0ABP9NKI6</accession>
<dbReference type="PANTHER" id="PTHR43364">
    <property type="entry name" value="NADH-SPECIFIC METHYLGLYOXAL REDUCTASE-RELATED"/>
    <property type="match status" value="1"/>
</dbReference>
<dbReference type="PANTHER" id="PTHR43364:SF4">
    <property type="entry name" value="NAD(P)-LINKED OXIDOREDUCTASE SUPERFAMILY PROTEIN"/>
    <property type="match status" value="1"/>
</dbReference>
<feature type="domain" description="NADP-dependent oxidoreductase" evidence="2">
    <location>
        <begin position="17"/>
        <end position="318"/>
    </location>
</feature>
<sequence length="347" mass="37448">MQYRLLGRTGLRVAPFALGAMTFGDTSWGTDETTSRAIVDRYLDAGGNFIDTANGYASGRSEEILGAVLAESGRRDEVVLATKFTAARRAGDPNAGGNGRKNILASLEESLRRLRTDYLDLYWLHIWDTVTPVEEVMSTFDALVRAGKVRAVGLSDTPAWYAAKAQLRAAAHGWEPVAALQLEYSLVERSIEREHVPAALDLGMGIVPWSPLAHGFLTGKYTRGGDDGIVGEGRVQALRASPYGRRHTERDWAVLASLVEIADELGASPAQVALSWVTSRPGVSSTLVGARTVAQLEDNLGALDVILSAEHLARLEQLGRPDLLHPYDLHVPEHTRRLHGGAVVAAG</sequence>
<evidence type="ECO:0000256" key="1">
    <source>
        <dbReference type="ARBA" id="ARBA00023002"/>
    </source>
</evidence>
<gene>
    <name evidence="3" type="ORF">GCM10023320_15100</name>
</gene>